<dbReference type="EMBL" id="HG992986">
    <property type="protein sequence ID" value="CAE7212492.1"/>
    <property type="molecule type" value="Genomic_DNA"/>
</dbReference>
<evidence type="ECO:0000313" key="2">
    <source>
        <dbReference type="Proteomes" id="UP000472372"/>
    </source>
</evidence>
<proteinExistence type="predicted"/>
<evidence type="ECO:0000313" key="1">
    <source>
        <dbReference type="EMBL" id="CAE7212492.1"/>
    </source>
</evidence>
<organism evidence="1 2">
    <name type="scientific">Pyrenophora teres f. teres</name>
    <dbReference type="NCBI Taxonomy" id="97479"/>
    <lineage>
        <taxon>Eukaryota</taxon>
        <taxon>Fungi</taxon>
        <taxon>Dikarya</taxon>
        <taxon>Ascomycota</taxon>
        <taxon>Pezizomycotina</taxon>
        <taxon>Dothideomycetes</taxon>
        <taxon>Pleosporomycetidae</taxon>
        <taxon>Pleosporales</taxon>
        <taxon>Pleosporineae</taxon>
        <taxon>Pleosporaceae</taxon>
        <taxon>Pyrenophora</taxon>
    </lineage>
</organism>
<gene>
    <name evidence="1" type="ORF">PTTW11_10307</name>
</gene>
<name>A0A6S6WDP0_9PLEO</name>
<sequence>MSTTINLTSQTPSYKALFALDTLHATLSLSLLILALKPTLTRLRDRRFTTTPSNHNYTRANSDDGPLKTPLGTYLFLTPALLFLFLASLTRLITDILKTSSGISYSSDLSWNGRPSWNAAGNGYASDIARLSFTTTLATIFFTVLLNGGVWIHSAHVRENGTGINTPGTKSRIWNSFIMVVMLGTGVAAWGLGIEAKRSGGTGWSDVLTGDQATRVVWIIHEAIVVAASLSVSAEVIREFLSTNRGGRDSTERNDLLRFTFIVVPLIWIRDAFIIYDVVLLYVNTAGWSRTAMEATSFLLLLGRQYANLGILAMVLWGAWRMGRSVGYDGGRSKRGASFA</sequence>
<accession>A0A6S6WDP0</accession>
<reference evidence="1" key="1">
    <citation type="submission" date="2021-02" db="EMBL/GenBank/DDBJ databases">
        <authorList>
            <person name="Syme A R."/>
            <person name="Syme A R."/>
            <person name="Moolhuijzen P."/>
        </authorList>
    </citation>
    <scope>NUCLEOTIDE SEQUENCE</scope>
    <source>
        <strain evidence="1">W1-1</strain>
    </source>
</reference>
<dbReference type="Proteomes" id="UP000472372">
    <property type="component" value="Chromosome 10"/>
</dbReference>
<protein>
    <submittedName>
        <fullName evidence="1">Uncharacterized protein</fullName>
    </submittedName>
</protein>
<dbReference type="AlphaFoldDB" id="A0A6S6WDP0"/>